<keyword evidence="7" id="KW-1185">Reference proteome</keyword>
<dbReference type="Gene3D" id="2.60.40.790">
    <property type="match status" value="1"/>
</dbReference>
<feature type="region of interest" description="Disordered" evidence="4">
    <location>
        <begin position="164"/>
        <end position="223"/>
    </location>
</feature>
<sequence>MAYVGPLGYHQLLQAMYNEFDPVPSHRSACGAYACPGAAVAFCGPSACASAGPQRRRPRSPQPSLQVTETQDRYVVHVSAPGLLRSDFNVQLKDGSLVISAQLRPTGGSYAAPIPRTFQRQLALPNDVNQDAISAKFVAGELNVVLPKVTKHRIITVPVESSARPAASLPAAVRPAPQTDAATTTATAADRAGPSNPEPMEETPTAATAAEPTTTPPAADETAADAEDFDGKIEDWVDLYGTQAGSPKADNIPEDHHILVPAPPTAPKSWSGSSPAGSGLSTPVMSQPGSPNRAANKGKAPMEPEVVAAIERQLRETAMSADEDSD</sequence>
<feature type="domain" description="SHSP" evidence="5">
    <location>
        <begin position="56"/>
        <end position="162"/>
    </location>
</feature>
<organism evidence="6 7">
    <name type="scientific">[Myrmecia] bisecta</name>
    <dbReference type="NCBI Taxonomy" id="41462"/>
    <lineage>
        <taxon>Eukaryota</taxon>
        <taxon>Viridiplantae</taxon>
        <taxon>Chlorophyta</taxon>
        <taxon>core chlorophytes</taxon>
        <taxon>Trebouxiophyceae</taxon>
        <taxon>Trebouxiales</taxon>
        <taxon>Trebouxiaceae</taxon>
        <taxon>Myrmecia</taxon>
    </lineage>
</organism>
<comment type="caution">
    <text evidence="6">The sequence shown here is derived from an EMBL/GenBank/DDBJ whole genome shotgun (WGS) entry which is preliminary data.</text>
</comment>
<dbReference type="AlphaFoldDB" id="A0AAW1Q461"/>
<dbReference type="SUPFAM" id="SSF49764">
    <property type="entry name" value="HSP20-like chaperones"/>
    <property type="match status" value="1"/>
</dbReference>
<dbReference type="PANTHER" id="PTHR46733:SF4">
    <property type="entry name" value="HEAT SHOCK PROTEIN 21, CHLOROPLASTIC"/>
    <property type="match status" value="1"/>
</dbReference>
<dbReference type="PROSITE" id="PS01031">
    <property type="entry name" value="SHSP"/>
    <property type="match status" value="1"/>
</dbReference>
<accession>A0AAW1Q461</accession>
<name>A0AAW1Q461_9CHLO</name>
<feature type="compositionally biased region" description="Low complexity" evidence="4">
    <location>
        <begin position="202"/>
        <end position="221"/>
    </location>
</feature>
<evidence type="ECO:0000256" key="1">
    <source>
        <dbReference type="ARBA" id="ARBA00023016"/>
    </source>
</evidence>
<comment type="similarity">
    <text evidence="2 3">Belongs to the small heat shock protein (HSP20) family.</text>
</comment>
<dbReference type="CDD" id="cd06464">
    <property type="entry name" value="ACD_sHsps-like"/>
    <property type="match status" value="1"/>
</dbReference>
<evidence type="ECO:0000256" key="2">
    <source>
        <dbReference type="PROSITE-ProRule" id="PRU00285"/>
    </source>
</evidence>
<dbReference type="InterPro" id="IPR002068">
    <property type="entry name" value="A-crystallin/Hsp20_dom"/>
</dbReference>
<evidence type="ECO:0000313" key="7">
    <source>
        <dbReference type="Proteomes" id="UP001489004"/>
    </source>
</evidence>
<dbReference type="Proteomes" id="UP001489004">
    <property type="component" value="Unassembled WGS sequence"/>
</dbReference>
<protein>
    <recommendedName>
        <fullName evidence="5">SHSP domain-containing protein</fullName>
    </recommendedName>
</protein>
<evidence type="ECO:0000256" key="4">
    <source>
        <dbReference type="SAM" id="MobiDB-lite"/>
    </source>
</evidence>
<reference evidence="6 7" key="1">
    <citation type="journal article" date="2024" name="Nat. Commun.">
        <title>Phylogenomics reveals the evolutionary origins of lichenization in chlorophyte algae.</title>
        <authorList>
            <person name="Puginier C."/>
            <person name="Libourel C."/>
            <person name="Otte J."/>
            <person name="Skaloud P."/>
            <person name="Haon M."/>
            <person name="Grisel S."/>
            <person name="Petersen M."/>
            <person name="Berrin J.G."/>
            <person name="Delaux P.M."/>
            <person name="Dal Grande F."/>
            <person name="Keller J."/>
        </authorList>
    </citation>
    <scope>NUCLEOTIDE SEQUENCE [LARGE SCALE GENOMIC DNA]</scope>
    <source>
        <strain evidence="6 7">SAG 2043</strain>
    </source>
</reference>
<evidence type="ECO:0000313" key="6">
    <source>
        <dbReference type="EMBL" id="KAK9815638.1"/>
    </source>
</evidence>
<dbReference type="GO" id="GO:0009408">
    <property type="term" value="P:response to heat"/>
    <property type="evidence" value="ECO:0007669"/>
    <property type="project" value="InterPro"/>
</dbReference>
<dbReference type="InterPro" id="IPR008978">
    <property type="entry name" value="HSP20-like_chaperone"/>
</dbReference>
<evidence type="ECO:0000259" key="5">
    <source>
        <dbReference type="PROSITE" id="PS01031"/>
    </source>
</evidence>
<dbReference type="EMBL" id="JALJOR010000006">
    <property type="protein sequence ID" value="KAK9815638.1"/>
    <property type="molecule type" value="Genomic_DNA"/>
</dbReference>
<dbReference type="Pfam" id="PF00011">
    <property type="entry name" value="HSP20"/>
    <property type="match status" value="1"/>
</dbReference>
<gene>
    <name evidence="6" type="ORF">WJX72_007272</name>
</gene>
<keyword evidence="1" id="KW-0346">Stress response</keyword>
<dbReference type="PANTHER" id="PTHR46733">
    <property type="entry name" value="26.5 KDA HEAT SHOCK PROTEIN, MITOCHONDRIAL"/>
    <property type="match status" value="1"/>
</dbReference>
<feature type="compositionally biased region" description="Polar residues" evidence="4">
    <location>
        <begin position="268"/>
        <end position="290"/>
    </location>
</feature>
<feature type="compositionally biased region" description="Low complexity" evidence="4">
    <location>
        <begin position="164"/>
        <end position="190"/>
    </location>
</feature>
<dbReference type="InterPro" id="IPR044587">
    <property type="entry name" value="HSP21-like"/>
</dbReference>
<feature type="region of interest" description="Disordered" evidence="4">
    <location>
        <begin position="263"/>
        <end position="307"/>
    </location>
</feature>
<proteinExistence type="inferred from homology"/>
<evidence type="ECO:0000256" key="3">
    <source>
        <dbReference type="RuleBase" id="RU003616"/>
    </source>
</evidence>